<keyword evidence="3" id="KW-0515">Mutator protein</keyword>
<dbReference type="InterPro" id="IPR000086">
    <property type="entry name" value="NUDIX_hydrolase_dom"/>
</dbReference>
<evidence type="ECO:0000256" key="9">
    <source>
        <dbReference type="ARBA" id="ARBA00023204"/>
    </source>
</evidence>
<dbReference type="AlphaFoldDB" id="A0A074MH75"/>
<dbReference type="Gene3D" id="3.90.79.10">
    <property type="entry name" value="Nucleoside Triphosphate Pyrophosphohydrolase"/>
    <property type="match status" value="1"/>
</dbReference>
<keyword evidence="7" id="KW-0378">Hydrolase</keyword>
<dbReference type="PRINTS" id="PR00502">
    <property type="entry name" value="NUDIXFAMILY"/>
</dbReference>
<dbReference type="eggNOG" id="COG1051">
    <property type="taxonomic scope" value="Bacteria"/>
</dbReference>
<keyword evidence="8" id="KW-0460">Magnesium</keyword>
<dbReference type="GO" id="GO:0006281">
    <property type="term" value="P:DNA repair"/>
    <property type="evidence" value="ECO:0007669"/>
    <property type="project" value="UniProtKB-KW"/>
</dbReference>
<dbReference type="GO" id="GO:0044715">
    <property type="term" value="F:8-oxo-dGDP phosphatase activity"/>
    <property type="evidence" value="ECO:0007669"/>
    <property type="project" value="TreeGrafter"/>
</dbReference>
<dbReference type="GO" id="GO:0008413">
    <property type="term" value="F:8-oxo-7,8-dihydroguanosine triphosphate pyrophosphatase activity"/>
    <property type="evidence" value="ECO:0007669"/>
    <property type="project" value="TreeGrafter"/>
</dbReference>
<comment type="catalytic activity">
    <reaction evidence="11">
        <text>8-oxo-GTP + H2O = 8-oxo-GMP + diphosphate + H(+)</text>
        <dbReference type="Rhea" id="RHEA:67616"/>
        <dbReference type="ChEBI" id="CHEBI:15377"/>
        <dbReference type="ChEBI" id="CHEBI:15378"/>
        <dbReference type="ChEBI" id="CHEBI:33019"/>
        <dbReference type="ChEBI" id="CHEBI:143553"/>
        <dbReference type="ChEBI" id="CHEBI:145694"/>
    </reaction>
</comment>
<evidence type="ECO:0000313" key="18">
    <source>
        <dbReference type="EMBL" id="KEO91208.1"/>
    </source>
</evidence>
<dbReference type="PANTHER" id="PTHR47707:SF1">
    <property type="entry name" value="NUDIX HYDROLASE FAMILY PROTEIN"/>
    <property type="match status" value="1"/>
</dbReference>
<evidence type="ECO:0000256" key="11">
    <source>
        <dbReference type="ARBA" id="ARBA00036904"/>
    </source>
</evidence>
<keyword evidence="6" id="KW-0227">DNA damage</keyword>
<accession>A0A074MH75</accession>
<evidence type="ECO:0000256" key="14">
    <source>
        <dbReference type="ARBA" id="ARBA00041592"/>
    </source>
</evidence>
<dbReference type="GO" id="GO:0044716">
    <property type="term" value="F:8-oxo-GDP phosphatase activity"/>
    <property type="evidence" value="ECO:0007669"/>
    <property type="project" value="TreeGrafter"/>
</dbReference>
<organism evidence="18 19">
    <name type="scientific">Erythrobacter longus</name>
    <dbReference type="NCBI Taxonomy" id="1044"/>
    <lineage>
        <taxon>Bacteria</taxon>
        <taxon>Pseudomonadati</taxon>
        <taxon>Pseudomonadota</taxon>
        <taxon>Alphaproteobacteria</taxon>
        <taxon>Sphingomonadales</taxon>
        <taxon>Erythrobacteraceae</taxon>
        <taxon>Erythrobacter/Porphyrobacter group</taxon>
        <taxon>Erythrobacter</taxon>
    </lineage>
</organism>
<evidence type="ECO:0000256" key="2">
    <source>
        <dbReference type="ARBA" id="ARBA00005582"/>
    </source>
</evidence>
<evidence type="ECO:0000256" key="1">
    <source>
        <dbReference type="ARBA" id="ARBA00001946"/>
    </source>
</evidence>
<evidence type="ECO:0000256" key="15">
    <source>
        <dbReference type="ARBA" id="ARBA00041979"/>
    </source>
</evidence>
<dbReference type="InterPro" id="IPR015797">
    <property type="entry name" value="NUDIX_hydrolase-like_dom_sf"/>
</dbReference>
<dbReference type="EMBL" id="JMIW01000001">
    <property type="protein sequence ID" value="KEO91208.1"/>
    <property type="molecule type" value="Genomic_DNA"/>
</dbReference>
<evidence type="ECO:0000256" key="8">
    <source>
        <dbReference type="ARBA" id="ARBA00022842"/>
    </source>
</evidence>
<dbReference type="GO" id="GO:0006260">
    <property type="term" value="P:DNA replication"/>
    <property type="evidence" value="ECO:0007669"/>
    <property type="project" value="UniProtKB-KW"/>
</dbReference>
<protein>
    <recommendedName>
        <fullName evidence="13">8-oxo-dGTP diphosphatase</fullName>
        <ecNumber evidence="12">3.6.1.55</ecNumber>
    </recommendedName>
    <alternativeName>
        <fullName evidence="16">7,8-dihydro-8-oxoguanine-triphosphatase</fullName>
    </alternativeName>
    <alternativeName>
        <fullName evidence="15">Mutator protein MutT</fullName>
    </alternativeName>
    <alternativeName>
        <fullName evidence="14">dGTP pyrophosphohydrolase</fullName>
    </alternativeName>
</protein>
<feature type="domain" description="Nudix hydrolase" evidence="17">
    <location>
        <begin position="5"/>
        <end position="132"/>
    </location>
</feature>
<dbReference type="Proteomes" id="UP000027647">
    <property type="component" value="Unassembled WGS sequence"/>
</dbReference>
<evidence type="ECO:0000256" key="3">
    <source>
        <dbReference type="ARBA" id="ARBA00022457"/>
    </source>
</evidence>
<dbReference type="OrthoDB" id="9810648at2"/>
<comment type="caution">
    <text evidence="18">The sequence shown here is derived from an EMBL/GenBank/DDBJ whole genome shotgun (WGS) entry which is preliminary data.</text>
</comment>
<gene>
    <name evidence="18" type="ORF">EH31_00655</name>
</gene>
<name>A0A074MH75_ERYLO</name>
<dbReference type="InterPro" id="IPR047127">
    <property type="entry name" value="MutT-like"/>
</dbReference>
<keyword evidence="4" id="KW-0235">DNA replication</keyword>
<evidence type="ECO:0000256" key="16">
    <source>
        <dbReference type="ARBA" id="ARBA00042798"/>
    </source>
</evidence>
<dbReference type="RefSeq" id="WP_034957490.1">
    <property type="nucleotide sequence ID" value="NZ_JMIW01000001.1"/>
</dbReference>
<dbReference type="EC" id="3.6.1.55" evidence="12"/>
<proteinExistence type="inferred from homology"/>
<dbReference type="SUPFAM" id="SSF55811">
    <property type="entry name" value="Nudix"/>
    <property type="match status" value="1"/>
</dbReference>
<evidence type="ECO:0000256" key="6">
    <source>
        <dbReference type="ARBA" id="ARBA00022763"/>
    </source>
</evidence>
<keyword evidence="5" id="KW-0479">Metal-binding</keyword>
<reference evidence="18 19" key="1">
    <citation type="submission" date="2014-04" db="EMBL/GenBank/DDBJ databases">
        <title>A comprehensive comparison of genomes of Erythrobacter spp. strains.</title>
        <authorList>
            <person name="Zheng Q."/>
        </authorList>
    </citation>
    <scope>NUCLEOTIDE SEQUENCE [LARGE SCALE GENOMIC DNA]</scope>
    <source>
        <strain evidence="18 19">DSM 6997</strain>
    </source>
</reference>
<evidence type="ECO:0000313" key="19">
    <source>
        <dbReference type="Proteomes" id="UP000027647"/>
    </source>
</evidence>
<dbReference type="InterPro" id="IPR020476">
    <property type="entry name" value="Nudix_hydrolase"/>
</dbReference>
<dbReference type="Pfam" id="PF00293">
    <property type="entry name" value="NUDIX"/>
    <property type="match status" value="1"/>
</dbReference>
<sequence length="135" mass="15024">MTDAPLWVVAGALAGPDARWLMHRRPLNKAHGGLWEFPGGKVEETEIPVESLVRELHEELGIILKAPDCTPVCFAEDHRKSGNRPIVILLYKITNWVGLPQALEGGEVGWFSAQEAMKLKKPPLDEQLAAHLFEK</sequence>
<comment type="cofactor">
    <cofactor evidence="1">
        <name>Mg(2+)</name>
        <dbReference type="ChEBI" id="CHEBI:18420"/>
    </cofactor>
</comment>
<evidence type="ECO:0000256" key="12">
    <source>
        <dbReference type="ARBA" id="ARBA00038905"/>
    </source>
</evidence>
<keyword evidence="9" id="KW-0234">DNA repair</keyword>
<evidence type="ECO:0000256" key="10">
    <source>
        <dbReference type="ARBA" id="ARBA00035861"/>
    </source>
</evidence>
<dbReference type="PROSITE" id="PS51462">
    <property type="entry name" value="NUDIX"/>
    <property type="match status" value="1"/>
</dbReference>
<keyword evidence="19" id="KW-1185">Reference proteome</keyword>
<evidence type="ECO:0000256" key="5">
    <source>
        <dbReference type="ARBA" id="ARBA00022723"/>
    </source>
</evidence>
<evidence type="ECO:0000259" key="17">
    <source>
        <dbReference type="PROSITE" id="PS51462"/>
    </source>
</evidence>
<dbReference type="GO" id="GO:0035539">
    <property type="term" value="F:8-oxo-7,8-dihydrodeoxyguanosine triphosphate pyrophosphatase activity"/>
    <property type="evidence" value="ECO:0007669"/>
    <property type="project" value="UniProtKB-EC"/>
</dbReference>
<comment type="catalytic activity">
    <reaction evidence="10">
        <text>8-oxo-dGTP + H2O = 8-oxo-dGMP + diphosphate + H(+)</text>
        <dbReference type="Rhea" id="RHEA:31575"/>
        <dbReference type="ChEBI" id="CHEBI:15377"/>
        <dbReference type="ChEBI" id="CHEBI:15378"/>
        <dbReference type="ChEBI" id="CHEBI:33019"/>
        <dbReference type="ChEBI" id="CHEBI:63224"/>
        <dbReference type="ChEBI" id="CHEBI:77896"/>
        <dbReference type="EC" id="3.6.1.55"/>
    </reaction>
</comment>
<comment type="similarity">
    <text evidence="2">Belongs to the Nudix hydrolase family.</text>
</comment>
<dbReference type="PANTHER" id="PTHR47707">
    <property type="entry name" value="8-OXO-DGTP DIPHOSPHATASE"/>
    <property type="match status" value="1"/>
</dbReference>
<dbReference type="GO" id="GO:0046872">
    <property type="term" value="F:metal ion binding"/>
    <property type="evidence" value="ECO:0007669"/>
    <property type="project" value="UniProtKB-KW"/>
</dbReference>
<evidence type="ECO:0000256" key="13">
    <source>
        <dbReference type="ARBA" id="ARBA00040794"/>
    </source>
</evidence>
<dbReference type="STRING" id="1044.EH31_00655"/>
<evidence type="ECO:0000256" key="4">
    <source>
        <dbReference type="ARBA" id="ARBA00022705"/>
    </source>
</evidence>
<evidence type="ECO:0000256" key="7">
    <source>
        <dbReference type="ARBA" id="ARBA00022801"/>
    </source>
</evidence>